<dbReference type="EMBL" id="MFGJ01000008">
    <property type="protein sequence ID" value="OGF30915.1"/>
    <property type="molecule type" value="Genomic_DNA"/>
</dbReference>
<gene>
    <name evidence="1" type="ORF">A2478_00500</name>
</gene>
<accession>A0A1F5SW02</accession>
<reference evidence="1 2" key="1">
    <citation type="journal article" date="2016" name="Nat. Commun.">
        <title>Thousands of microbial genomes shed light on interconnected biogeochemical processes in an aquifer system.</title>
        <authorList>
            <person name="Anantharaman K."/>
            <person name="Brown C.T."/>
            <person name="Hug L.A."/>
            <person name="Sharon I."/>
            <person name="Castelle C.J."/>
            <person name="Probst A.J."/>
            <person name="Thomas B.C."/>
            <person name="Singh A."/>
            <person name="Wilkins M.J."/>
            <person name="Karaoz U."/>
            <person name="Brodie E.L."/>
            <person name="Williams K.H."/>
            <person name="Hubbard S.S."/>
            <person name="Banfield J.F."/>
        </authorList>
    </citation>
    <scope>NUCLEOTIDE SEQUENCE [LARGE SCALE GENOMIC DNA]</scope>
</reference>
<evidence type="ECO:0000313" key="1">
    <source>
        <dbReference type="EMBL" id="OGF30915.1"/>
    </source>
</evidence>
<proteinExistence type="predicted"/>
<dbReference type="STRING" id="1798002.A2478_00500"/>
<sequence length="59" mass="7027">MLAGLFVSQMSMVELEFQLIAARRNFWKYVINRDFVMVLHTSSTIRDLRQVIKMLKTSY</sequence>
<dbReference type="AlphaFoldDB" id="A0A1F5SW02"/>
<comment type="caution">
    <text evidence="1">The sequence shown here is derived from an EMBL/GenBank/DDBJ whole genome shotgun (WGS) entry which is preliminary data.</text>
</comment>
<organism evidence="1 2">
    <name type="scientific">Candidatus Falkowbacteria bacterium RIFOXYC2_FULL_36_12</name>
    <dbReference type="NCBI Taxonomy" id="1798002"/>
    <lineage>
        <taxon>Bacteria</taxon>
        <taxon>Candidatus Falkowiibacteriota</taxon>
    </lineage>
</organism>
<dbReference type="Proteomes" id="UP000179001">
    <property type="component" value="Unassembled WGS sequence"/>
</dbReference>
<protein>
    <submittedName>
        <fullName evidence="1">Uncharacterized protein</fullName>
    </submittedName>
</protein>
<evidence type="ECO:0000313" key="2">
    <source>
        <dbReference type="Proteomes" id="UP000179001"/>
    </source>
</evidence>
<name>A0A1F5SW02_9BACT</name>